<evidence type="ECO:0000256" key="1">
    <source>
        <dbReference type="SAM" id="MobiDB-lite"/>
    </source>
</evidence>
<reference evidence="2 3" key="1">
    <citation type="submission" date="2017-06" db="EMBL/GenBank/DDBJ databases">
        <title>Azoarcus.</title>
        <authorList>
            <person name="Woo J.-H."/>
            <person name="Kim H.-S."/>
        </authorList>
    </citation>
    <scope>NUCLEOTIDE SEQUENCE [LARGE SCALE GENOMIC DNA]</scope>
    <source>
        <strain evidence="2 3">TSPY31</strain>
    </source>
</reference>
<sequence length="124" mass="12951">MRKKIRFLILLALIPLTTGCDQLIELLELPNPAKEAALAEAEGQAIGSACRHAGRSLEDCYLLNPSAQKAAVFAGWRSMNDYMMENKLEVVPSQLQAKSAAADSAAPAPAGAPASAPPAKAGAH</sequence>
<dbReference type="RefSeq" id="WP_108949157.1">
    <property type="nucleotide sequence ID" value="NZ_CP022187.1"/>
</dbReference>
<evidence type="ECO:0000313" key="3">
    <source>
        <dbReference type="Proteomes" id="UP000244930"/>
    </source>
</evidence>
<evidence type="ECO:0000313" key="2">
    <source>
        <dbReference type="EMBL" id="AWI75451.1"/>
    </source>
</evidence>
<dbReference type="AlphaFoldDB" id="A0A2U8GPC0"/>
<gene>
    <name evidence="2" type="ORF">CEW83_09700</name>
</gene>
<dbReference type="KEGG" id="acom:CEW83_09700"/>
<accession>A0A2U8GPC0</accession>
<name>A0A2U8GPC0_9RHOO</name>
<keyword evidence="3" id="KW-1185">Reference proteome</keyword>
<feature type="region of interest" description="Disordered" evidence="1">
    <location>
        <begin position="101"/>
        <end position="124"/>
    </location>
</feature>
<dbReference type="Proteomes" id="UP000244930">
    <property type="component" value="Chromosome"/>
</dbReference>
<protein>
    <submittedName>
        <fullName evidence="2">Uncharacterized protein</fullName>
    </submittedName>
</protein>
<organism evidence="2 3">
    <name type="scientific">Parazoarcus communis</name>
    <dbReference type="NCBI Taxonomy" id="41977"/>
    <lineage>
        <taxon>Bacteria</taxon>
        <taxon>Pseudomonadati</taxon>
        <taxon>Pseudomonadota</taxon>
        <taxon>Betaproteobacteria</taxon>
        <taxon>Rhodocyclales</taxon>
        <taxon>Zoogloeaceae</taxon>
        <taxon>Parazoarcus</taxon>
    </lineage>
</organism>
<dbReference type="PROSITE" id="PS51257">
    <property type="entry name" value="PROKAR_LIPOPROTEIN"/>
    <property type="match status" value="1"/>
</dbReference>
<proteinExistence type="predicted"/>
<dbReference type="EMBL" id="CP022187">
    <property type="protein sequence ID" value="AWI75451.1"/>
    <property type="molecule type" value="Genomic_DNA"/>
</dbReference>